<feature type="domain" description="HTH araC/xylS-type" evidence="4">
    <location>
        <begin position="200"/>
        <end position="298"/>
    </location>
</feature>
<protein>
    <submittedName>
        <fullName evidence="5">AraC family transcriptional regulator</fullName>
    </submittedName>
</protein>
<dbReference type="PRINTS" id="PR00032">
    <property type="entry name" value="HTHARAC"/>
</dbReference>
<dbReference type="GO" id="GO:0043565">
    <property type="term" value="F:sequence-specific DNA binding"/>
    <property type="evidence" value="ECO:0007669"/>
    <property type="project" value="InterPro"/>
</dbReference>
<keyword evidence="1" id="KW-0805">Transcription regulation</keyword>
<evidence type="ECO:0000313" key="6">
    <source>
        <dbReference type="Proteomes" id="UP000667802"/>
    </source>
</evidence>
<evidence type="ECO:0000259" key="4">
    <source>
        <dbReference type="PROSITE" id="PS01124"/>
    </source>
</evidence>
<dbReference type="PANTHER" id="PTHR46796:SF6">
    <property type="entry name" value="ARAC SUBFAMILY"/>
    <property type="match status" value="1"/>
</dbReference>
<dbReference type="InterPro" id="IPR050204">
    <property type="entry name" value="AraC_XylS_family_regulators"/>
</dbReference>
<keyword evidence="2" id="KW-0238">DNA-binding</keyword>
<dbReference type="Proteomes" id="UP000667802">
    <property type="component" value="Unassembled WGS sequence"/>
</dbReference>
<dbReference type="SMART" id="SM00342">
    <property type="entry name" value="HTH_ARAC"/>
    <property type="match status" value="1"/>
</dbReference>
<comment type="caution">
    <text evidence="5">The sequence shown here is derived from an EMBL/GenBank/DDBJ whole genome shotgun (WGS) entry which is preliminary data.</text>
</comment>
<dbReference type="GO" id="GO:0003700">
    <property type="term" value="F:DNA-binding transcription factor activity"/>
    <property type="evidence" value="ECO:0007669"/>
    <property type="project" value="InterPro"/>
</dbReference>
<proteinExistence type="predicted"/>
<reference evidence="6" key="1">
    <citation type="journal article" date="2021" name="Science">
        <title>Hunting the eagle killer: A cyanobacterial neurotoxin causes vacuolar myelinopathy.</title>
        <authorList>
            <person name="Breinlinger S."/>
            <person name="Phillips T.J."/>
            <person name="Haram B.N."/>
            <person name="Mares J."/>
            <person name="Martinez Yerena J.A."/>
            <person name="Hrouzek P."/>
            <person name="Sobotka R."/>
            <person name="Henderson W.M."/>
            <person name="Schmieder P."/>
            <person name="Williams S.M."/>
            <person name="Lauderdale J.D."/>
            <person name="Wilde H.D."/>
            <person name="Gerrin W."/>
            <person name="Kust A."/>
            <person name="Washington J.W."/>
            <person name="Wagner C."/>
            <person name="Geier B."/>
            <person name="Liebeke M."/>
            <person name="Enke H."/>
            <person name="Niedermeyer T.H.J."/>
            <person name="Wilde S.B."/>
        </authorList>
    </citation>
    <scope>NUCLEOTIDE SEQUENCE [LARGE SCALE GENOMIC DNA]</scope>
    <source>
        <strain evidence="6">Thurmond2011</strain>
    </source>
</reference>
<keyword evidence="6" id="KW-1185">Reference proteome</keyword>
<dbReference type="EMBL" id="JAALHA020000001">
    <property type="protein sequence ID" value="MDR9893375.1"/>
    <property type="molecule type" value="Genomic_DNA"/>
</dbReference>
<dbReference type="InterPro" id="IPR018062">
    <property type="entry name" value="HTH_AraC-typ_CS"/>
</dbReference>
<dbReference type="Pfam" id="PF12833">
    <property type="entry name" value="HTH_18"/>
    <property type="match status" value="1"/>
</dbReference>
<evidence type="ECO:0000256" key="3">
    <source>
        <dbReference type="ARBA" id="ARBA00023163"/>
    </source>
</evidence>
<dbReference type="RefSeq" id="WP_208339523.1">
    <property type="nucleotide sequence ID" value="NZ_CAWQFN010000550.1"/>
</dbReference>
<accession>A0AAP5M5Q2</accession>
<organism evidence="5 6">
    <name type="scientific">Aetokthonos hydrillicola Thurmond2011</name>
    <dbReference type="NCBI Taxonomy" id="2712845"/>
    <lineage>
        <taxon>Bacteria</taxon>
        <taxon>Bacillati</taxon>
        <taxon>Cyanobacteriota</taxon>
        <taxon>Cyanophyceae</taxon>
        <taxon>Nostocales</taxon>
        <taxon>Hapalosiphonaceae</taxon>
        <taxon>Aetokthonos</taxon>
    </lineage>
</organism>
<evidence type="ECO:0000313" key="5">
    <source>
        <dbReference type="EMBL" id="MDR9893375.1"/>
    </source>
</evidence>
<dbReference type="InterPro" id="IPR018060">
    <property type="entry name" value="HTH_AraC"/>
</dbReference>
<name>A0AAP5M5Q2_9CYAN</name>
<dbReference type="PROSITE" id="PS01124">
    <property type="entry name" value="HTH_ARAC_FAMILY_2"/>
    <property type="match status" value="1"/>
</dbReference>
<evidence type="ECO:0000256" key="2">
    <source>
        <dbReference type="ARBA" id="ARBA00023125"/>
    </source>
</evidence>
<dbReference type="PROSITE" id="PS00041">
    <property type="entry name" value="HTH_ARAC_FAMILY_1"/>
    <property type="match status" value="1"/>
</dbReference>
<dbReference type="InterPro" id="IPR009057">
    <property type="entry name" value="Homeodomain-like_sf"/>
</dbReference>
<sequence>MPEKKVLTIDFTQEDACSGIFERSPLISSHRTNWDGIRLDYYRHPPHETPEHTSPQHIIAICLHPGVIKAERMLDGRTQSEQMTYGDVIVIPATSYHKASWESEGEFLLLSLERDLFSRTLSESIDLQRFEIIPHFASQAPLIHHIGLALKSELESGIKGGHIYIESLATTLCIHLLRHYSTSFASISRHSQGLPQHKLRQATEYINENLEKDLTLNELSAVVGMSMYHFSRLFKQSTGFSPHQYVLNCRIEKAKRLLIRTEEAIDQICQQVGFQNQSHFTNVFRKLLGTTPNAYRKHAKI</sequence>
<dbReference type="SUPFAM" id="SSF46689">
    <property type="entry name" value="Homeodomain-like"/>
    <property type="match status" value="2"/>
</dbReference>
<dbReference type="AlphaFoldDB" id="A0AAP5M5Q2"/>
<dbReference type="Gene3D" id="1.10.10.60">
    <property type="entry name" value="Homeodomain-like"/>
    <property type="match status" value="2"/>
</dbReference>
<dbReference type="PANTHER" id="PTHR46796">
    <property type="entry name" value="HTH-TYPE TRANSCRIPTIONAL ACTIVATOR RHAS-RELATED"/>
    <property type="match status" value="1"/>
</dbReference>
<keyword evidence="3" id="KW-0804">Transcription</keyword>
<gene>
    <name evidence="5" type="ORF">G7B40_002075</name>
</gene>
<evidence type="ECO:0000256" key="1">
    <source>
        <dbReference type="ARBA" id="ARBA00023015"/>
    </source>
</evidence>
<dbReference type="InterPro" id="IPR020449">
    <property type="entry name" value="Tscrpt_reg_AraC-type_HTH"/>
</dbReference>